<evidence type="ECO:0000313" key="2">
    <source>
        <dbReference type="EMBL" id="QJA83050.1"/>
    </source>
</evidence>
<accession>A0A6M3KMT1</accession>
<dbReference type="AlphaFoldDB" id="A0A6M3KMT1"/>
<evidence type="ECO:0000313" key="1">
    <source>
        <dbReference type="EMBL" id="QJA66816.1"/>
    </source>
</evidence>
<sequence length="63" mass="7465">MRTRPERQHRYFKAKAIKWQRKLNRLGERALEPDKFSKLMIEGQSLLTFITIDAISREGMTDG</sequence>
<dbReference type="EMBL" id="MT142502">
    <property type="protein sequence ID" value="QJA83050.1"/>
    <property type="molecule type" value="Genomic_DNA"/>
</dbReference>
<organism evidence="2">
    <name type="scientific">viral metagenome</name>
    <dbReference type="NCBI Taxonomy" id="1070528"/>
    <lineage>
        <taxon>unclassified sequences</taxon>
        <taxon>metagenomes</taxon>
        <taxon>organismal metagenomes</taxon>
    </lineage>
</organism>
<reference evidence="2" key="1">
    <citation type="submission" date="2020-03" db="EMBL/GenBank/DDBJ databases">
        <title>The deep terrestrial virosphere.</title>
        <authorList>
            <person name="Holmfeldt K."/>
            <person name="Nilsson E."/>
            <person name="Simone D."/>
            <person name="Lopez-Fernandez M."/>
            <person name="Wu X."/>
            <person name="de Brujin I."/>
            <person name="Lundin D."/>
            <person name="Andersson A."/>
            <person name="Bertilsson S."/>
            <person name="Dopson M."/>
        </authorList>
    </citation>
    <scope>NUCLEOTIDE SEQUENCE</scope>
    <source>
        <strain evidence="2">MM415A00321</strain>
        <strain evidence="1">MM415B00326</strain>
    </source>
</reference>
<dbReference type="EMBL" id="MT141561">
    <property type="protein sequence ID" value="QJA66816.1"/>
    <property type="molecule type" value="Genomic_DNA"/>
</dbReference>
<gene>
    <name evidence="2" type="ORF">MM415A00321_0030</name>
    <name evidence="1" type="ORF">MM415B00326_0016</name>
</gene>
<protein>
    <submittedName>
        <fullName evidence="2">Uncharacterized protein</fullName>
    </submittedName>
</protein>
<proteinExistence type="predicted"/>
<name>A0A6M3KMT1_9ZZZZ</name>